<dbReference type="FunFam" id="3.20.20.140:FF:000217">
    <property type="entry name" value="Dihydropyrimidinase-related protein 1"/>
    <property type="match status" value="1"/>
</dbReference>
<dbReference type="InterPro" id="IPR032466">
    <property type="entry name" value="Metal_Hydrolase"/>
</dbReference>
<dbReference type="NCBIfam" id="TIGR02033">
    <property type="entry name" value="D-hydantoinase"/>
    <property type="match status" value="1"/>
</dbReference>
<feature type="domain" description="Amidohydrolase-related" evidence="9">
    <location>
        <begin position="51"/>
        <end position="453"/>
    </location>
</feature>
<evidence type="ECO:0000256" key="1">
    <source>
        <dbReference type="ARBA" id="ARBA00001947"/>
    </source>
</evidence>
<dbReference type="Proteomes" id="UP000548582">
    <property type="component" value="Unassembled WGS sequence"/>
</dbReference>
<evidence type="ECO:0000313" key="10">
    <source>
        <dbReference type="EMBL" id="NMJ39924.1"/>
    </source>
</evidence>
<evidence type="ECO:0000259" key="9">
    <source>
        <dbReference type="Pfam" id="PF01979"/>
    </source>
</evidence>
<keyword evidence="5 10" id="KW-0378">Hydrolase</keyword>
<keyword evidence="11" id="KW-1185">Reference proteome</keyword>
<dbReference type="AlphaFoldDB" id="A0A848E680"/>
<keyword evidence="4" id="KW-0479">Metal-binding</keyword>
<feature type="modified residue" description="N6-carboxylysine" evidence="8">
    <location>
        <position position="163"/>
    </location>
</feature>
<dbReference type="Gene3D" id="3.20.20.140">
    <property type="entry name" value="Metal-dependent hydrolases"/>
    <property type="match status" value="1"/>
</dbReference>
<evidence type="ECO:0000313" key="11">
    <source>
        <dbReference type="Proteomes" id="UP000548582"/>
    </source>
</evidence>
<dbReference type="SUPFAM" id="SSF51556">
    <property type="entry name" value="Metallo-dependent hydrolases"/>
    <property type="match status" value="1"/>
</dbReference>
<dbReference type="InterPro" id="IPR011778">
    <property type="entry name" value="Hydantoinase/dihydroPyrase"/>
</dbReference>
<evidence type="ECO:0000256" key="6">
    <source>
        <dbReference type="ARBA" id="ARBA00055040"/>
    </source>
</evidence>
<proteinExistence type="inferred from homology"/>
<evidence type="ECO:0000256" key="5">
    <source>
        <dbReference type="ARBA" id="ARBA00022801"/>
    </source>
</evidence>
<comment type="cofactor">
    <cofactor evidence="1">
        <name>Zn(2+)</name>
        <dbReference type="ChEBI" id="CHEBI:29105"/>
    </cofactor>
</comment>
<keyword evidence="3" id="KW-0597">Phosphoprotein</keyword>
<gene>
    <name evidence="10" type="primary">hydA</name>
    <name evidence="10" type="ORF">GWK16_01630</name>
</gene>
<reference evidence="10 11" key="1">
    <citation type="submission" date="2020-03" db="EMBL/GenBank/DDBJ databases">
        <authorList>
            <person name="Sun Q."/>
        </authorList>
    </citation>
    <scope>NUCLEOTIDE SEQUENCE [LARGE SCALE GENOMIC DNA]</scope>
    <source>
        <strain evidence="10 11">JC162</strain>
    </source>
</reference>
<organism evidence="10 11">
    <name type="scientific">Neoroseomonas marina</name>
    <dbReference type="NCBI Taxonomy" id="1232220"/>
    <lineage>
        <taxon>Bacteria</taxon>
        <taxon>Pseudomonadati</taxon>
        <taxon>Pseudomonadota</taxon>
        <taxon>Alphaproteobacteria</taxon>
        <taxon>Acetobacterales</taxon>
        <taxon>Acetobacteraceae</taxon>
        <taxon>Neoroseomonas</taxon>
    </lineage>
</organism>
<dbReference type="SUPFAM" id="SSF51338">
    <property type="entry name" value="Composite domain of metallo-dependent hydrolases"/>
    <property type="match status" value="2"/>
</dbReference>
<comment type="PTM">
    <text evidence="8">Carbamylation allows a single lysine to coordinate two divalent metal cations.</text>
</comment>
<name>A0A848E680_9PROT</name>
<evidence type="ECO:0000256" key="7">
    <source>
        <dbReference type="ARBA" id="ARBA00068457"/>
    </source>
</evidence>
<evidence type="ECO:0000256" key="4">
    <source>
        <dbReference type="ARBA" id="ARBA00022723"/>
    </source>
</evidence>
<dbReference type="PANTHER" id="PTHR11647">
    <property type="entry name" value="HYDRANTOINASE/DIHYDROPYRIMIDINASE FAMILY MEMBER"/>
    <property type="match status" value="1"/>
</dbReference>
<evidence type="ECO:0000256" key="8">
    <source>
        <dbReference type="PIRSR" id="PIRSR611778-50"/>
    </source>
</evidence>
<dbReference type="PANTHER" id="PTHR11647:SF1">
    <property type="entry name" value="COLLAPSIN RESPONSE MEDIATOR PROTEIN"/>
    <property type="match status" value="1"/>
</dbReference>
<dbReference type="RefSeq" id="WP_170052225.1">
    <property type="nucleotide sequence ID" value="NZ_JABBKX010000001.1"/>
</dbReference>
<comment type="similarity">
    <text evidence="2">Belongs to the metallo-dependent hydrolases superfamily. Hydantoinase/dihydropyrimidinase family.</text>
</comment>
<dbReference type="InterPro" id="IPR006680">
    <property type="entry name" value="Amidohydro-rel"/>
</dbReference>
<sequence length="494" mass="53622">MAEFDLAVRGGQVATGFGTVRCDVGVKDGRIVALAERIADAAQVVDAGGLLVLPGGVDSHCHIEEPARGGYVGAGEGEPPLTVNEETFATASASAFAGGTTSVVCFIPQWKGFGVWDRYVDYRARAAKGMLDHSFHQIISDPTDAVMDEEVPRVVAEGVRSLKVFLTYEPLHLSDAQYLRVLTKARELGCLVTVHCENYAAISWRTEELLKHGMTAPKYHAWSRPPVVEREATHRAIALAELVDQPIQVFHVSCAEAAEEIARAQARGVKVWGETCPQYIALTAADMDRPGFEGAKFMCSPSPRTTEEHARIWEMIRRGTLDVVSSDHCAFSFAGDKGKGQNGRSAPFRDIPNGIPGFAARLPIMFSEGVSKGRISLDDFVRLTSTNPARLMGLAPRKGMIAVGSDADLALWDPAKKVTITNALMQHAIDYTPYEGLEVTGWPVTTIRRGEVVMREGKVQAEPGTGRFLPRAPYDFIRPRGVVPNGFDPAPAPR</sequence>
<dbReference type="InterPro" id="IPR011059">
    <property type="entry name" value="Metal-dep_hydrolase_composite"/>
</dbReference>
<dbReference type="GO" id="GO:0016812">
    <property type="term" value="F:hydrolase activity, acting on carbon-nitrogen (but not peptide) bonds, in cyclic amides"/>
    <property type="evidence" value="ECO:0007669"/>
    <property type="project" value="TreeGrafter"/>
</dbReference>
<dbReference type="InterPro" id="IPR050378">
    <property type="entry name" value="Metallo-dep_Hydrolases_sf"/>
</dbReference>
<dbReference type="GO" id="GO:0005829">
    <property type="term" value="C:cytosol"/>
    <property type="evidence" value="ECO:0007669"/>
    <property type="project" value="TreeGrafter"/>
</dbReference>
<evidence type="ECO:0000256" key="3">
    <source>
        <dbReference type="ARBA" id="ARBA00022553"/>
    </source>
</evidence>
<comment type="function">
    <text evidence="6">Catalyzes the stereospecific hydrolysis of the cyclic amide bond of D-hydantoin derivatives.</text>
</comment>
<dbReference type="GO" id="GO:0046872">
    <property type="term" value="F:metal ion binding"/>
    <property type="evidence" value="ECO:0007669"/>
    <property type="project" value="UniProtKB-KW"/>
</dbReference>
<accession>A0A848E680</accession>
<evidence type="ECO:0000256" key="2">
    <source>
        <dbReference type="ARBA" id="ARBA00008829"/>
    </source>
</evidence>
<dbReference type="Pfam" id="PF01979">
    <property type="entry name" value="Amidohydro_1"/>
    <property type="match status" value="1"/>
</dbReference>
<comment type="caution">
    <text evidence="10">The sequence shown here is derived from an EMBL/GenBank/DDBJ whole genome shotgun (WGS) entry which is preliminary data.</text>
</comment>
<dbReference type="Gene3D" id="2.30.40.10">
    <property type="entry name" value="Urease, subunit C, domain 1"/>
    <property type="match status" value="1"/>
</dbReference>
<dbReference type="EMBL" id="JABBKX010000001">
    <property type="protein sequence ID" value="NMJ39924.1"/>
    <property type="molecule type" value="Genomic_DNA"/>
</dbReference>
<protein>
    <recommendedName>
        <fullName evidence="7">D-hydantoinase</fullName>
    </recommendedName>
</protein>